<feature type="transmembrane region" description="Helical" evidence="1">
    <location>
        <begin position="37"/>
        <end position="58"/>
    </location>
</feature>
<dbReference type="AlphaFoldDB" id="W0FMA7"/>
<dbReference type="Pfam" id="PF06961">
    <property type="entry name" value="DUF1294"/>
    <property type="match status" value="1"/>
</dbReference>
<proteinExistence type="predicted"/>
<evidence type="ECO:0000313" key="2">
    <source>
        <dbReference type="EMBL" id="AHF26091.1"/>
    </source>
</evidence>
<evidence type="ECO:0000256" key="1">
    <source>
        <dbReference type="SAM" id="Phobius"/>
    </source>
</evidence>
<sequence length="60" mass="6810">MNLKLIIVIAVVVVMNLICFFLMRYDKQCARQRKRRVPERVLFLSAGLFGALGGVLAMNI</sequence>
<keyword evidence="1" id="KW-0812">Transmembrane</keyword>
<accession>W0FMA7</accession>
<protein>
    <submittedName>
        <fullName evidence="2">Uncharacterized protein</fullName>
    </submittedName>
</protein>
<organism evidence="2">
    <name type="scientific">uncultured bacterium Contigcl_1764b</name>
    <dbReference type="NCBI Taxonomy" id="1393658"/>
    <lineage>
        <taxon>Bacteria</taxon>
        <taxon>environmental samples</taxon>
    </lineage>
</organism>
<keyword evidence="1" id="KW-0472">Membrane</keyword>
<feature type="transmembrane region" description="Helical" evidence="1">
    <location>
        <begin position="6"/>
        <end position="25"/>
    </location>
</feature>
<reference evidence="2" key="1">
    <citation type="journal article" date="2013" name="PLoS ONE">
        <title>Metagenomic insights into the carbohydrate-active enzymes carried by the microorganisms adhering to solid digesta in the rumen of cows.</title>
        <authorList>
            <person name="Wang L."/>
            <person name="Hatem A."/>
            <person name="Catalyurek U.V."/>
            <person name="Morrison M."/>
            <person name="Yu Z."/>
        </authorList>
    </citation>
    <scope>NUCLEOTIDE SEQUENCE</scope>
</reference>
<keyword evidence="1" id="KW-1133">Transmembrane helix</keyword>
<name>W0FMA7_9BACT</name>
<dbReference type="InterPro" id="IPR010718">
    <property type="entry name" value="DUF1294"/>
</dbReference>
<dbReference type="EMBL" id="KC246866">
    <property type="protein sequence ID" value="AHF26091.1"/>
    <property type="molecule type" value="Genomic_DNA"/>
</dbReference>